<reference evidence="5" key="1">
    <citation type="journal article" date="2010" name="Genome Res.">
        <title>Population genomic sequencing of Coccidioides fungi reveals recent hybridization and transposon control.</title>
        <authorList>
            <person name="Neafsey D.E."/>
            <person name="Barker B.M."/>
            <person name="Sharpton T.J."/>
            <person name="Stajich J.E."/>
            <person name="Park D.J."/>
            <person name="Whiston E."/>
            <person name="Hung C.-Y."/>
            <person name="McMahan C."/>
            <person name="White J."/>
            <person name="Sykes S."/>
            <person name="Heiman D."/>
            <person name="Young S."/>
            <person name="Zeng Q."/>
            <person name="Abouelleil A."/>
            <person name="Aftuck L."/>
            <person name="Bessette D."/>
            <person name="Brown A."/>
            <person name="FitzGerald M."/>
            <person name="Lui A."/>
            <person name="Macdonald J.P."/>
            <person name="Priest M."/>
            <person name="Orbach M.J."/>
            <person name="Galgiani J.N."/>
            <person name="Kirkland T.N."/>
            <person name="Cole G.T."/>
            <person name="Birren B.W."/>
            <person name="Henn M.R."/>
            <person name="Taylor J.W."/>
            <person name="Rounsley S.D."/>
        </authorList>
    </citation>
    <scope>NUCLEOTIDE SEQUENCE [LARGE SCALE GENOMIC DNA]</scope>
    <source>
        <strain evidence="5">RMSCC 757 / Silveira</strain>
    </source>
</reference>
<evidence type="ECO:0000256" key="1">
    <source>
        <dbReference type="SAM" id="MobiDB-lite"/>
    </source>
</evidence>
<dbReference type="VEuPathDB" id="FungiDB:D8B26_007434"/>
<dbReference type="OMA" id="KYCLVQE"/>
<sequence>MKQLLSKAWRYRQNGWRQAAVLNTVGISIFTLLTIALLAWSSAKLGTINGNVILFRGNCATTKKANIWLHLLLNVFSTGILASSNFFMQVLSSPSRSEVDSAHRKSISLEVGVPSIRNLFFISNFKKICSFLFFLSSIPVHLFFNSAIFTTDYQGSKWQLTIASEGFANGAQYFPPGALLLPAGAATGVTGYGQPVSLTDYLDHDSEVIEKISSTAKESRGWKRIEVPECRSQYQFCSARTKYGDVVMVVESHNSSFMFSRDKRLGWTRDGIFEPPSRNAAQFWDPYVPASESNSLWFSSMCSTEADLNPRTHRFAGCFQNCSRAYGQIDRGYDVLPADRINPHYSFNFLLDEFVEASLQSKRPIVKSQNALKFDLKYCLVQEIDPVCKVGLSTKVLLIVVVCLITKTCLCIVVLATSPPEDPLVVPGDAIVSFITAPEEKTAARCTLDRFVADRTSSSMTSRPIQPQQEPPPQPQQWRRRNRRWLSAIPISAWVRSYFIFTGVIIFLVAMFVTANNTYPVKGGQQAFSHSPHNGLLNTEGSSGLLLLPAIILANAPQLLLSFSYFVYNALYTRLCVEKEWNSLSQKYHPIRVTRPRGQQISTYRLQLPYRYSIPLIVISVLLHWLVSNTLYVFILEGGYFLVEQKSYQYFNPVQPDPVPRVSGFSDDSYVGIGFSTISILVVLLIACFLATIPFILCSKRMKGPMVLGGSNSMVISAACHLSLVSATGSMSPLAGSEREDGYEQVPLREWPQATSPKTKFFTQKISQLETFEVQSLLESAQPPSGEEQRQGELDCKDDIGASEKVALIQMAQSRLRWGVVKMPESFYQQFSDMGEDVGHLAFGVKEQNVEEPVDGHWYA</sequence>
<feature type="transmembrane region" description="Helical" evidence="2">
    <location>
        <begin position="67"/>
        <end position="88"/>
    </location>
</feature>
<dbReference type="Proteomes" id="UP000002497">
    <property type="component" value="Unassembled WGS sequence"/>
</dbReference>
<keyword evidence="5" id="KW-1185">Reference proteome</keyword>
<feature type="transmembrane region" description="Helical" evidence="2">
    <location>
        <begin position="614"/>
        <end position="635"/>
    </location>
</feature>
<feature type="transmembrane region" description="Helical" evidence="2">
    <location>
        <begin position="546"/>
        <end position="568"/>
    </location>
</feature>
<feature type="domain" description="DUF6536" evidence="3">
    <location>
        <begin position="16"/>
        <end position="168"/>
    </location>
</feature>
<accession>E9CV30</accession>
<dbReference type="PANTHER" id="PTHR35395:SF1">
    <property type="entry name" value="DUF6536 DOMAIN-CONTAINING PROTEIN"/>
    <property type="match status" value="1"/>
</dbReference>
<keyword evidence="2" id="KW-1133">Transmembrane helix</keyword>
<dbReference type="VEuPathDB" id="FungiDB:CPSG_01378"/>
<evidence type="ECO:0000256" key="2">
    <source>
        <dbReference type="SAM" id="Phobius"/>
    </source>
</evidence>
<organism evidence="5">
    <name type="scientific">Coccidioides posadasii (strain RMSCC 757 / Silveira)</name>
    <name type="common">Valley fever fungus</name>
    <dbReference type="NCBI Taxonomy" id="443226"/>
    <lineage>
        <taxon>Eukaryota</taxon>
        <taxon>Fungi</taxon>
        <taxon>Dikarya</taxon>
        <taxon>Ascomycota</taxon>
        <taxon>Pezizomycotina</taxon>
        <taxon>Eurotiomycetes</taxon>
        <taxon>Eurotiomycetidae</taxon>
        <taxon>Onygenales</taxon>
        <taxon>Onygenaceae</taxon>
        <taxon>Coccidioides</taxon>
    </lineage>
</organism>
<feature type="transmembrane region" description="Helical" evidence="2">
    <location>
        <begin position="485"/>
        <end position="513"/>
    </location>
</feature>
<feature type="transmembrane region" description="Helical" evidence="2">
    <location>
        <begin position="670"/>
        <end position="697"/>
    </location>
</feature>
<dbReference type="Pfam" id="PF20163">
    <property type="entry name" value="DUF6536"/>
    <property type="match status" value="1"/>
</dbReference>
<dbReference type="InterPro" id="IPR046623">
    <property type="entry name" value="DUF6536"/>
</dbReference>
<dbReference type="OrthoDB" id="5429634at2759"/>
<dbReference type="EMBL" id="GL636487">
    <property type="protein sequence ID" value="EFW21221.1"/>
    <property type="molecule type" value="Genomic_DNA"/>
</dbReference>
<feature type="region of interest" description="Disordered" evidence="1">
    <location>
        <begin position="458"/>
        <end position="479"/>
    </location>
</feature>
<gene>
    <name evidence="4" type="ORF">CPSG_01378</name>
</gene>
<dbReference type="HOGENOM" id="CLU_010112_1_0_1"/>
<protein>
    <recommendedName>
        <fullName evidence="3">DUF6536 domain-containing protein</fullName>
    </recommendedName>
</protein>
<keyword evidence="2" id="KW-0812">Transmembrane</keyword>
<evidence type="ECO:0000313" key="4">
    <source>
        <dbReference type="EMBL" id="EFW21221.1"/>
    </source>
</evidence>
<evidence type="ECO:0000259" key="3">
    <source>
        <dbReference type="Pfam" id="PF20163"/>
    </source>
</evidence>
<proteinExistence type="predicted"/>
<feature type="transmembrane region" description="Helical" evidence="2">
    <location>
        <begin position="20"/>
        <end position="40"/>
    </location>
</feature>
<name>E9CV30_COCPS</name>
<dbReference type="eggNOG" id="ENOG502RYAY">
    <property type="taxonomic scope" value="Eukaryota"/>
</dbReference>
<dbReference type="PANTHER" id="PTHR35395">
    <property type="entry name" value="DUF6536 DOMAIN-CONTAINING PROTEIN"/>
    <property type="match status" value="1"/>
</dbReference>
<reference evidence="5" key="2">
    <citation type="submission" date="2010-03" db="EMBL/GenBank/DDBJ databases">
        <title>The genome sequence of Coccidioides posadasii strain Silveira.</title>
        <authorList>
            <consortium name="The Broad Institute Genome Sequencing Center for Infectious Disease"/>
            <person name="Neafsey D."/>
            <person name="Orbach M."/>
            <person name="Henn M.R."/>
            <person name="Cole G.T."/>
            <person name="Galgiani J."/>
            <person name="Gardner M.J."/>
            <person name="Kirkland T.N."/>
            <person name="Taylor J.W."/>
            <person name="Young S.K."/>
            <person name="Zeng Q."/>
            <person name="Koehrsen M."/>
            <person name="Alvarado L."/>
            <person name="Berlin A."/>
            <person name="Borenstein D."/>
            <person name="Chapman S.B."/>
            <person name="Chen Z."/>
            <person name="Engels R."/>
            <person name="Freedman E."/>
            <person name="Gellesch M."/>
            <person name="Goldberg J."/>
            <person name="Griggs A."/>
            <person name="Gujja S."/>
            <person name="Heilman E."/>
            <person name="Heiman D."/>
            <person name="Howarth C."/>
            <person name="Jen D."/>
            <person name="Larson L."/>
            <person name="Mehta T."/>
            <person name="Neiman D."/>
            <person name="Park D."/>
            <person name="Pearson M."/>
            <person name="Richards J."/>
            <person name="Roberts A."/>
            <person name="Saif S."/>
            <person name="Shea T."/>
            <person name="Shenoy N."/>
            <person name="Sisk P."/>
            <person name="Stolte C."/>
            <person name="Sykes S."/>
            <person name="Walk T."/>
            <person name="White J."/>
            <person name="Yandava C."/>
            <person name="Haas B."/>
            <person name="Nusbaum C."/>
            <person name="Birren B."/>
        </authorList>
    </citation>
    <scope>NUCLEOTIDE SEQUENCE [LARGE SCALE GENOMIC DNA]</scope>
    <source>
        <strain evidence="5">RMSCC 757 / Silveira</strain>
    </source>
</reference>
<feature type="transmembrane region" description="Helical" evidence="2">
    <location>
        <begin position="128"/>
        <end position="149"/>
    </location>
</feature>
<evidence type="ECO:0000313" key="5">
    <source>
        <dbReference type="Proteomes" id="UP000002497"/>
    </source>
</evidence>
<dbReference type="AlphaFoldDB" id="E9CV30"/>
<keyword evidence="2" id="KW-0472">Membrane</keyword>
<dbReference type="STRING" id="443226.E9CV30"/>